<dbReference type="PROSITE" id="PS51257">
    <property type="entry name" value="PROKAR_LIPOPROTEIN"/>
    <property type="match status" value="1"/>
</dbReference>
<name>A0A9X2A4R8_9FLAO</name>
<dbReference type="RefSeq" id="WP_240096124.1">
    <property type="nucleotide sequence ID" value="NZ_JAJSON010000009.1"/>
</dbReference>
<dbReference type="AlphaFoldDB" id="A0A9X2A4R8"/>
<dbReference type="EMBL" id="JAJSON010000009">
    <property type="protein sequence ID" value="MCG9970635.1"/>
    <property type="molecule type" value="Genomic_DNA"/>
</dbReference>
<dbReference type="Gene3D" id="2.60.120.560">
    <property type="entry name" value="Exo-inulinase, domain 1"/>
    <property type="match status" value="1"/>
</dbReference>
<organism evidence="2 3">
    <name type="scientific">Christiangramia crocea</name>
    <dbReference type="NCBI Taxonomy" id="2904124"/>
    <lineage>
        <taxon>Bacteria</taxon>
        <taxon>Pseudomonadati</taxon>
        <taxon>Bacteroidota</taxon>
        <taxon>Flavobacteriia</taxon>
        <taxon>Flavobacteriales</taxon>
        <taxon>Flavobacteriaceae</taxon>
        <taxon>Christiangramia</taxon>
    </lineage>
</organism>
<dbReference type="Proteomes" id="UP001139344">
    <property type="component" value="Unassembled WGS sequence"/>
</dbReference>
<sequence>MYFKNSISKVQIGLILIITTISSCQSQSQKPTSLFNGRDLSGWHVDVPKMDTIPNAKNPFIIRNEMLVSLGTPRGHLITDSIYKNYRLAVEYRFPGEPGNCGVLVHASTPRALYSMFPKSIEVQMQHGDAGDFWVIAEDIEVDNMVERRGPKAEWGGTEGKKRRIVNLTDNSEKPLGEWNEMIIECVRDEIMVWVNGDLVNYGYNATTNHGHIALQAEGSEVEFRKVILTPINELSKKVK</sequence>
<evidence type="ECO:0000259" key="1">
    <source>
        <dbReference type="Pfam" id="PF06439"/>
    </source>
</evidence>
<gene>
    <name evidence="2" type="ORF">LU635_03215</name>
</gene>
<evidence type="ECO:0000313" key="2">
    <source>
        <dbReference type="EMBL" id="MCG9970635.1"/>
    </source>
</evidence>
<feature type="domain" description="3-keto-alpha-glucoside-1,2-lyase/3-keto-2-hydroxy-glucal hydratase" evidence="1">
    <location>
        <begin position="31"/>
        <end position="227"/>
    </location>
</feature>
<comment type="caution">
    <text evidence="2">The sequence shown here is derived from an EMBL/GenBank/DDBJ whole genome shotgun (WGS) entry which is preliminary data.</text>
</comment>
<reference evidence="2" key="1">
    <citation type="submission" date="2021-12" db="EMBL/GenBank/DDBJ databases">
        <title>Description of Gramella crocea sp. nov., a new bacterium isolated from activated sludge.</title>
        <authorList>
            <person name="Zhang X."/>
        </authorList>
    </citation>
    <scope>NUCLEOTIDE SEQUENCE</scope>
    <source>
        <strain evidence="2">YB25</strain>
    </source>
</reference>
<protein>
    <submittedName>
        <fullName evidence="2">DUF1080 domain-containing protein</fullName>
    </submittedName>
</protein>
<dbReference type="GO" id="GO:0016787">
    <property type="term" value="F:hydrolase activity"/>
    <property type="evidence" value="ECO:0007669"/>
    <property type="project" value="InterPro"/>
</dbReference>
<evidence type="ECO:0000313" key="3">
    <source>
        <dbReference type="Proteomes" id="UP001139344"/>
    </source>
</evidence>
<proteinExistence type="predicted"/>
<dbReference type="Pfam" id="PF06439">
    <property type="entry name" value="3keto-disac_hyd"/>
    <property type="match status" value="1"/>
</dbReference>
<dbReference type="InterPro" id="IPR010496">
    <property type="entry name" value="AL/BT2_dom"/>
</dbReference>
<accession>A0A9X2A4R8</accession>
<keyword evidence="3" id="KW-1185">Reference proteome</keyword>